<proteinExistence type="predicted"/>
<keyword evidence="2" id="KW-1185">Reference proteome</keyword>
<evidence type="ECO:0000313" key="1">
    <source>
        <dbReference type="EMBL" id="EFE90188.1"/>
    </source>
</evidence>
<accession>D4BLK0</accession>
<protein>
    <submittedName>
        <fullName evidence="1">Uncharacterized protein</fullName>
    </submittedName>
</protein>
<dbReference type="EMBL" id="ACCG02000002">
    <property type="protein sequence ID" value="EFE90188.1"/>
    <property type="molecule type" value="Genomic_DNA"/>
</dbReference>
<organism evidence="1 2">
    <name type="scientific">Bifidobacterium breve DSM 20213 = JCM 1192</name>
    <dbReference type="NCBI Taxonomy" id="518634"/>
    <lineage>
        <taxon>Bacteria</taxon>
        <taxon>Bacillati</taxon>
        <taxon>Actinomycetota</taxon>
        <taxon>Actinomycetes</taxon>
        <taxon>Bifidobacteriales</taxon>
        <taxon>Bifidobacteriaceae</taxon>
        <taxon>Bifidobacterium</taxon>
    </lineage>
</organism>
<comment type="caution">
    <text evidence="1">The sequence shown here is derived from an EMBL/GenBank/DDBJ whole genome shotgun (WGS) entry which is preliminary data.</text>
</comment>
<reference evidence="1 2" key="1">
    <citation type="submission" date="2010-02" db="EMBL/GenBank/DDBJ databases">
        <authorList>
            <person name="Weinstock G."/>
            <person name="Sodergren E."/>
            <person name="Clifton S."/>
            <person name="Fulton L."/>
            <person name="Fulton B."/>
            <person name="Courtney L."/>
            <person name="Fronick C."/>
            <person name="Harrison M."/>
            <person name="Strong C."/>
            <person name="Farmer C."/>
            <person name="Delahaunty K."/>
            <person name="Markovic C."/>
            <person name="Hall O."/>
            <person name="Minx P."/>
            <person name="Tomlinson C."/>
            <person name="Mitreva M."/>
            <person name="Nelson J."/>
            <person name="Hou S."/>
            <person name="Wollam A."/>
            <person name="Pepin K.H."/>
            <person name="Johnson M."/>
            <person name="Bhonagiri V."/>
            <person name="Zhang X."/>
            <person name="Suruliraj S."/>
            <person name="Warren W."/>
            <person name="Chinwalla A."/>
            <person name="Mardis E.R."/>
            <person name="Wilson R.K."/>
        </authorList>
    </citation>
    <scope>NUCLEOTIDE SEQUENCE [LARGE SCALE GENOMIC DNA]</scope>
    <source>
        <strain evidence="1 2">DSM 20213</strain>
    </source>
</reference>
<dbReference type="KEGG" id="bbrd:BBBR_0045"/>
<dbReference type="STRING" id="1685.RY69_1989"/>
<dbReference type="AlphaFoldDB" id="D4BLK0"/>
<dbReference type="HOGENOM" id="CLU_3165138_0_0_11"/>
<dbReference type="Proteomes" id="UP000003191">
    <property type="component" value="Unassembled WGS sequence"/>
</dbReference>
<evidence type="ECO:0000313" key="2">
    <source>
        <dbReference type="Proteomes" id="UP000003191"/>
    </source>
</evidence>
<gene>
    <name evidence="1" type="ORF">BIFBRE_02935</name>
</gene>
<sequence length="47" mass="5133">MHELSVTALAESCCIRSQSESITCLIIPHPTVCHRLHNAVFRGSVQG</sequence>
<name>D4BLK0_BIFBR</name>
<dbReference type="PATRIC" id="fig|518634.20.peg.47"/>